<comment type="caution">
    <text evidence="2">The sequence shown here is derived from an EMBL/GenBank/DDBJ whole genome shotgun (WGS) entry which is preliminary data.</text>
</comment>
<feature type="transmembrane region" description="Helical" evidence="1">
    <location>
        <begin position="265"/>
        <end position="282"/>
    </location>
</feature>
<keyword evidence="1" id="KW-1133">Transmembrane helix</keyword>
<dbReference type="OrthoDB" id="1439867at2"/>
<keyword evidence="3" id="KW-1185">Reference proteome</keyword>
<feature type="transmembrane region" description="Helical" evidence="1">
    <location>
        <begin position="42"/>
        <end position="65"/>
    </location>
</feature>
<dbReference type="Pfam" id="PF19992">
    <property type="entry name" value="DUF6427"/>
    <property type="match status" value="1"/>
</dbReference>
<organism evidence="2 3">
    <name type="scientific">Paucihalobacter ruber</name>
    <dbReference type="NCBI Taxonomy" id="2567861"/>
    <lineage>
        <taxon>Bacteria</taxon>
        <taxon>Pseudomonadati</taxon>
        <taxon>Bacteroidota</taxon>
        <taxon>Flavobacteriia</taxon>
        <taxon>Flavobacteriales</taxon>
        <taxon>Flavobacteriaceae</taxon>
        <taxon>Paucihalobacter</taxon>
    </lineage>
</organism>
<name>A0A506PRX7_9FLAO</name>
<dbReference type="AlphaFoldDB" id="A0A506PRX7"/>
<evidence type="ECO:0000313" key="2">
    <source>
        <dbReference type="EMBL" id="TPV34970.1"/>
    </source>
</evidence>
<evidence type="ECO:0000313" key="3">
    <source>
        <dbReference type="Proteomes" id="UP000317332"/>
    </source>
</evidence>
<feature type="transmembrane region" description="Helical" evidence="1">
    <location>
        <begin position="289"/>
        <end position="307"/>
    </location>
</feature>
<feature type="transmembrane region" description="Helical" evidence="1">
    <location>
        <begin position="161"/>
        <end position="182"/>
    </location>
</feature>
<feature type="transmembrane region" description="Helical" evidence="1">
    <location>
        <begin position="127"/>
        <end position="154"/>
    </location>
</feature>
<feature type="transmembrane region" description="Helical" evidence="1">
    <location>
        <begin position="77"/>
        <end position="107"/>
    </location>
</feature>
<dbReference type="Proteomes" id="UP000317332">
    <property type="component" value="Unassembled WGS sequence"/>
</dbReference>
<sequence>MFSSFFNKSKPIHVALVCGLITIVFALVEFSLFKTKNHQFDWYFQQVFIFLVLMFTVFVVDFIIARNKLTSKNSFSLLFFALSIVAIPAIVLNIDVIVANIFILFAVRRLVSLRSQKEIIKKLFDATFWICIASLFYLWSLLFLLLIPIALLLFKIGNIKYWIIPITAVLTVAILYACYAIIYKIDVITFYSEKPLFSFDFSGWANQRTIISLALMLAYFLWASVFYFGKIRAISRNLKAPYYLMFIVAVLSILLTLIVPDKSGAEWLFFFMPFSIIMANYIQDITEVWFKESLIIAFLLLPFLGLVL</sequence>
<evidence type="ECO:0000256" key="1">
    <source>
        <dbReference type="SAM" id="Phobius"/>
    </source>
</evidence>
<gene>
    <name evidence="2" type="ORF">FJ651_05430</name>
</gene>
<reference evidence="2 3" key="1">
    <citation type="submission" date="2019-06" db="EMBL/GenBank/DDBJ databases">
        <title>Flavobacteriaceae Paucihalobacterium erythroidium CWB-1, complete genome.</title>
        <authorList>
            <person name="Wu S."/>
        </authorList>
    </citation>
    <scope>NUCLEOTIDE SEQUENCE [LARGE SCALE GENOMIC DNA]</scope>
    <source>
        <strain evidence="2 3">CWB-1</strain>
    </source>
</reference>
<feature type="transmembrane region" description="Helical" evidence="1">
    <location>
        <begin position="240"/>
        <end position="259"/>
    </location>
</feature>
<protein>
    <submittedName>
        <fullName evidence="2">Uncharacterized protein</fullName>
    </submittedName>
</protein>
<feature type="transmembrane region" description="Helical" evidence="1">
    <location>
        <begin position="12"/>
        <end position="30"/>
    </location>
</feature>
<keyword evidence="1" id="KW-0812">Transmembrane</keyword>
<dbReference type="RefSeq" id="WP_140989446.1">
    <property type="nucleotide sequence ID" value="NZ_VHIQ01000002.1"/>
</dbReference>
<dbReference type="EMBL" id="VHIQ01000002">
    <property type="protein sequence ID" value="TPV34970.1"/>
    <property type="molecule type" value="Genomic_DNA"/>
</dbReference>
<proteinExistence type="predicted"/>
<feature type="transmembrane region" description="Helical" evidence="1">
    <location>
        <begin position="209"/>
        <end position="228"/>
    </location>
</feature>
<accession>A0A506PRX7</accession>
<dbReference type="InterPro" id="IPR045625">
    <property type="entry name" value="DUF6427"/>
</dbReference>
<keyword evidence="1" id="KW-0472">Membrane</keyword>